<dbReference type="GO" id="GO:0005737">
    <property type="term" value="C:cytoplasm"/>
    <property type="evidence" value="ECO:0007669"/>
    <property type="project" value="TreeGrafter"/>
</dbReference>
<keyword evidence="3" id="KW-0479">Metal-binding</keyword>
<dbReference type="STRING" id="51028.A0A0N4V0B4"/>
<name>A0A0N4V0B4_ENTVE</name>
<evidence type="ECO:0000256" key="1">
    <source>
        <dbReference type="ARBA" id="ARBA00023016"/>
    </source>
</evidence>
<protein>
    <submittedName>
        <fullName evidence="9">SHSP domain-containing protein</fullName>
    </submittedName>
</protein>
<reference evidence="9" key="1">
    <citation type="submission" date="2017-02" db="UniProtKB">
        <authorList>
            <consortium name="WormBaseParasite"/>
        </authorList>
    </citation>
    <scope>IDENTIFICATION</scope>
</reference>
<proteinExistence type="inferred from homology"/>
<dbReference type="GO" id="GO:0042026">
    <property type="term" value="P:protein refolding"/>
    <property type="evidence" value="ECO:0007669"/>
    <property type="project" value="TreeGrafter"/>
</dbReference>
<evidence type="ECO:0000313" key="8">
    <source>
        <dbReference type="Proteomes" id="UP000274131"/>
    </source>
</evidence>
<feature type="binding site" evidence="3">
    <location>
        <position position="96"/>
    </location>
    <ligand>
        <name>Zn(2+)</name>
        <dbReference type="ChEBI" id="CHEBI:29105"/>
        <label>1</label>
    </ligand>
</feature>
<dbReference type="OrthoDB" id="1431247at2759"/>
<dbReference type="CDD" id="cd06526">
    <property type="entry name" value="metazoan_ACD"/>
    <property type="match status" value="1"/>
</dbReference>
<dbReference type="GO" id="GO:0009408">
    <property type="term" value="P:response to heat"/>
    <property type="evidence" value="ECO:0007669"/>
    <property type="project" value="TreeGrafter"/>
</dbReference>
<dbReference type="EMBL" id="UXUI01007497">
    <property type="protein sequence ID" value="VDD87913.1"/>
    <property type="molecule type" value="Genomic_DNA"/>
</dbReference>
<dbReference type="InterPro" id="IPR008978">
    <property type="entry name" value="HSP20-like_chaperone"/>
</dbReference>
<evidence type="ECO:0000259" key="6">
    <source>
        <dbReference type="PROSITE" id="PS01031"/>
    </source>
</evidence>
<organism evidence="9">
    <name type="scientific">Enterobius vermicularis</name>
    <name type="common">Human pinworm</name>
    <dbReference type="NCBI Taxonomy" id="51028"/>
    <lineage>
        <taxon>Eukaryota</taxon>
        <taxon>Metazoa</taxon>
        <taxon>Ecdysozoa</taxon>
        <taxon>Nematoda</taxon>
        <taxon>Chromadorea</taxon>
        <taxon>Rhabditida</taxon>
        <taxon>Spirurina</taxon>
        <taxon>Oxyuridomorpha</taxon>
        <taxon>Oxyuroidea</taxon>
        <taxon>Oxyuridae</taxon>
        <taxon>Enterobius</taxon>
    </lineage>
</organism>
<dbReference type="GO" id="GO:0046872">
    <property type="term" value="F:metal ion binding"/>
    <property type="evidence" value="ECO:0007669"/>
    <property type="project" value="UniProtKB-KW"/>
</dbReference>
<dbReference type="Pfam" id="PF00011">
    <property type="entry name" value="HSP20"/>
    <property type="match status" value="1"/>
</dbReference>
<feature type="domain" description="SHSP" evidence="6">
    <location>
        <begin position="48"/>
        <end position="156"/>
    </location>
</feature>
<comment type="similarity">
    <text evidence="2 4 5">Belongs to the small heat shock protein (HSP20) family.</text>
</comment>
<dbReference type="PROSITE" id="PS01031">
    <property type="entry name" value="SHSP"/>
    <property type="match status" value="1"/>
</dbReference>
<dbReference type="SUPFAM" id="SSF49764">
    <property type="entry name" value="HSP20-like chaperones"/>
    <property type="match status" value="1"/>
</dbReference>
<dbReference type="Gene3D" id="2.60.40.790">
    <property type="match status" value="1"/>
</dbReference>
<evidence type="ECO:0000256" key="5">
    <source>
        <dbReference type="RuleBase" id="RU003616"/>
    </source>
</evidence>
<gene>
    <name evidence="7" type="ORF">EVEC_LOCUS3056</name>
</gene>
<keyword evidence="3" id="KW-0862">Zinc</keyword>
<dbReference type="WBParaSite" id="EVEC_0000334801-mRNA-1">
    <property type="protein sequence ID" value="EVEC_0000334801-mRNA-1"/>
    <property type="gene ID" value="EVEC_0000334801"/>
</dbReference>
<evidence type="ECO:0000256" key="2">
    <source>
        <dbReference type="PIRNR" id="PIRNR036514"/>
    </source>
</evidence>
<reference evidence="7 8" key="2">
    <citation type="submission" date="2018-10" db="EMBL/GenBank/DDBJ databases">
        <authorList>
            <consortium name="Pathogen Informatics"/>
        </authorList>
    </citation>
    <scope>NUCLEOTIDE SEQUENCE [LARGE SCALE GENOMIC DNA]</scope>
</reference>
<dbReference type="AlphaFoldDB" id="A0A0N4V0B4"/>
<dbReference type="GO" id="GO:0051082">
    <property type="term" value="F:unfolded protein binding"/>
    <property type="evidence" value="ECO:0007669"/>
    <property type="project" value="TreeGrafter"/>
</dbReference>
<keyword evidence="1" id="KW-0346">Stress response</keyword>
<evidence type="ECO:0000313" key="9">
    <source>
        <dbReference type="WBParaSite" id="EVEC_0000334801-mRNA-1"/>
    </source>
</evidence>
<sequence length="164" mass="19074">MSLRHFHNPFINPVDRYEEYFRHVIDDAIRDVRDTLAIQPYWLNQPHSEQCNIGNTIGRVTNDKEKFAVEMNVSQFSPEELSVNLKDRDLVVEGHHEERNDEFGTIERHFVRKYRLPEDAHLENIQSNLSKEGVLQVMAPKKTLTAGRKIPIMPAPKGQTADKK</sequence>
<dbReference type="PRINTS" id="PR00299">
    <property type="entry name" value="ACRYSTALLIN"/>
</dbReference>
<dbReference type="PANTHER" id="PTHR45640">
    <property type="entry name" value="HEAT SHOCK PROTEIN HSP-12.2-RELATED"/>
    <property type="match status" value="1"/>
</dbReference>
<dbReference type="InterPro" id="IPR055269">
    <property type="entry name" value="Alpha-crystallin/HSP_16"/>
</dbReference>
<dbReference type="GO" id="GO:0005634">
    <property type="term" value="C:nucleus"/>
    <property type="evidence" value="ECO:0007669"/>
    <property type="project" value="TreeGrafter"/>
</dbReference>
<accession>A0A0N4V0B4</accession>
<evidence type="ECO:0000256" key="4">
    <source>
        <dbReference type="PROSITE-ProRule" id="PRU00285"/>
    </source>
</evidence>
<evidence type="ECO:0000256" key="3">
    <source>
        <dbReference type="PIRSR" id="PIRSR036514-1"/>
    </source>
</evidence>
<keyword evidence="8" id="KW-1185">Reference proteome</keyword>
<dbReference type="InterPro" id="IPR002068">
    <property type="entry name" value="A-crystallin/Hsp20_dom"/>
</dbReference>
<dbReference type="InterPro" id="IPR001436">
    <property type="entry name" value="Alpha-crystallin/sHSP_animal"/>
</dbReference>
<dbReference type="PIRSF" id="PIRSF036514">
    <property type="entry name" value="Sm_HSP_B1"/>
    <property type="match status" value="1"/>
</dbReference>
<dbReference type="PANTHER" id="PTHR45640:SF13">
    <property type="entry name" value="HEAT SHOCK PROTEIN 22-RELATED"/>
    <property type="match status" value="1"/>
</dbReference>
<feature type="binding site" evidence="3">
    <location>
        <position position="98"/>
    </location>
    <ligand>
        <name>Zn(2+)</name>
        <dbReference type="ChEBI" id="CHEBI:29105"/>
        <label>1</label>
    </ligand>
</feature>
<dbReference type="Proteomes" id="UP000274131">
    <property type="component" value="Unassembled WGS sequence"/>
</dbReference>
<evidence type="ECO:0000313" key="7">
    <source>
        <dbReference type="EMBL" id="VDD87913.1"/>
    </source>
</evidence>